<dbReference type="OMA" id="NCETHEK"/>
<dbReference type="VEuPathDB" id="FungiDB:BCV72DRAFT_286534"/>
<dbReference type="GO" id="GO:0008608">
    <property type="term" value="P:attachment of spindle microtubules to kinetochore"/>
    <property type="evidence" value="ECO:0007669"/>
    <property type="project" value="InterPro"/>
</dbReference>
<evidence type="ECO:0000256" key="1">
    <source>
        <dbReference type="ARBA" id="ARBA00004123"/>
    </source>
</evidence>
<keyword evidence="8" id="KW-0995">Kinetochore</keyword>
<proteinExistence type="inferred from homology"/>
<organism evidence="14 15">
    <name type="scientific">Rhizopus microsporus</name>
    <dbReference type="NCBI Taxonomy" id="58291"/>
    <lineage>
        <taxon>Eukaryota</taxon>
        <taxon>Fungi</taxon>
        <taxon>Fungi incertae sedis</taxon>
        <taxon>Mucoromycota</taxon>
        <taxon>Mucoromycotina</taxon>
        <taxon>Mucoromycetes</taxon>
        <taxon>Mucorales</taxon>
        <taxon>Mucorineae</taxon>
        <taxon>Rhizopodaceae</taxon>
        <taxon>Rhizopus</taxon>
    </lineage>
</organism>
<evidence type="ECO:0000256" key="11">
    <source>
        <dbReference type="ARBA" id="ARBA00023328"/>
    </source>
</evidence>
<evidence type="ECO:0000313" key="15">
    <source>
        <dbReference type="Proteomes" id="UP000242381"/>
    </source>
</evidence>
<feature type="compositionally biased region" description="Basic and acidic residues" evidence="13">
    <location>
        <begin position="123"/>
        <end position="133"/>
    </location>
</feature>
<dbReference type="AlphaFoldDB" id="A0A0A1NR91"/>
<accession>A0A0A1NR91</accession>
<evidence type="ECO:0000256" key="10">
    <source>
        <dbReference type="ARBA" id="ARBA00023242"/>
    </source>
</evidence>
<evidence type="ECO:0000256" key="5">
    <source>
        <dbReference type="ARBA" id="ARBA00016329"/>
    </source>
</evidence>
<evidence type="ECO:0000256" key="3">
    <source>
        <dbReference type="ARBA" id="ARBA00004629"/>
    </source>
</evidence>
<name>A0A0A1NR91_RHIZD</name>
<dbReference type="GO" id="GO:0042729">
    <property type="term" value="C:DASH complex"/>
    <property type="evidence" value="ECO:0007669"/>
    <property type="project" value="InterPro"/>
</dbReference>
<dbReference type="Proteomes" id="UP000242381">
    <property type="component" value="Unassembled WGS sequence"/>
</dbReference>
<keyword evidence="6" id="KW-0158">Chromosome</keyword>
<keyword evidence="9" id="KW-0206">Cytoskeleton</keyword>
<comment type="subcellular location">
    <subcellularLocation>
        <location evidence="3">Chromosome</location>
        <location evidence="3">Centromere</location>
        <location evidence="3">Kinetochore</location>
    </subcellularLocation>
    <subcellularLocation>
        <location evidence="2">Cytoplasm</location>
        <location evidence="2">Cytoskeleton</location>
        <location evidence="2">Spindle</location>
    </subcellularLocation>
    <subcellularLocation>
        <location evidence="1">Nucleus</location>
    </subcellularLocation>
</comment>
<feature type="region of interest" description="Disordered" evidence="13">
    <location>
        <begin position="122"/>
        <end position="152"/>
    </location>
</feature>
<dbReference type="Pfam" id="PF08287">
    <property type="entry name" value="DASH_Spc19"/>
    <property type="match status" value="1"/>
</dbReference>
<keyword evidence="10" id="KW-0539">Nucleus</keyword>
<evidence type="ECO:0000256" key="9">
    <source>
        <dbReference type="ARBA" id="ARBA00023212"/>
    </source>
</evidence>
<evidence type="ECO:0000256" key="6">
    <source>
        <dbReference type="ARBA" id="ARBA00022454"/>
    </source>
</evidence>
<dbReference type="PANTHER" id="PTHR28262:SF1">
    <property type="entry name" value="DASH COMPLEX SUBUNIT SPC19"/>
    <property type="match status" value="1"/>
</dbReference>
<evidence type="ECO:0000256" key="8">
    <source>
        <dbReference type="ARBA" id="ARBA00022838"/>
    </source>
</evidence>
<evidence type="ECO:0000256" key="7">
    <source>
        <dbReference type="ARBA" id="ARBA00022490"/>
    </source>
</evidence>
<keyword evidence="11" id="KW-0137">Centromere</keyword>
<comment type="similarity">
    <text evidence="4">Belongs to the DASH complex SPC19 family.</text>
</comment>
<protein>
    <recommendedName>
        <fullName evidence="5">DASH complex subunit SPC19</fullName>
    </recommendedName>
    <alternativeName>
        <fullName evidence="12">Outer kinetochore protein SPC19</fullName>
    </alternativeName>
</protein>
<evidence type="ECO:0000256" key="13">
    <source>
        <dbReference type="SAM" id="MobiDB-lite"/>
    </source>
</evidence>
<evidence type="ECO:0000256" key="2">
    <source>
        <dbReference type="ARBA" id="ARBA00004186"/>
    </source>
</evidence>
<evidence type="ECO:0000256" key="12">
    <source>
        <dbReference type="ARBA" id="ARBA00032583"/>
    </source>
</evidence>
<evidence type="ECO:0000256" key="4">
    <source>
        <dbReference type="ARBA" id="ARBA00008952"/>
    </source>
</evidence>
<keyword evidence="7" id="KW-0963">Cytoplasm</keyword>
<dbReference type="GO" id="GO:0005876">
    <property type="term" value="C:spindle microtubule"/>
    <property type="evidence" value="ECO:0007669"/>
    <property type="project" value="InterPro"/>
</dbReference>
<gene>
    <name evidence="14" type="ORF">BCV71DRAFT_214237</name>
</gene>
<dbReference type="EMBL" id="KV921318">
    <property type="protein sequence ID" value="ORE19009.1"/>
    <property type="molecule type" value="Genomic_DNA"/>
</dbReference>
<feature type="compositionally biased region" description="Low complexity" evidence="13">
    <location>
        <begin position="134"/>
        <end position="148"/>
    </location>
</feature>
<evidence type="ECO:0000313" key="14">
    <source>
        <dbReference type="EMBL" id="ORE19009.1"/>
    </source>
</evidence>
<sequence>MSNEPENKHVWQKPYNMRENLEGSVQCLDVTLNTLQSTILTLGSTIDSFSGPCELIKYKRHSELLLESDVEHARQFITPSLIPEIEKRLSEIRLYILKQENEEKDLSFQLKKQKATLEDLNNELEREEKRATESKTTSSTHGSSASQSEELEREIKKLTETIRERDQLCFREEMEVEEIQREIDEKQTKGSKMHENRHRIELENELTRLENTLNAKRTAYEEKERSAELTEQSNVVNVGSISQYQHQLEYVQSIMSKLEHIKPTSSTIEDCKRECKVYLEALEAEKRSRSEPKGVEQNEIYIQQINKLCKALLHYGYAKTAARVLELISTNSNECIPIDTLKQEFPPITEKRHHLSDVVQLLIKANIIELNGNLLKLSKK</sequence>
<dbReference type="PANTHER" id="PTHR28262">
    <property type="entry name" value="DASH COMPLEX SUBUNIT SPC19"/>
    <property type="match status" value="1"/>
</dbReference>
<reference evidence="14 15" key="1">
    <citation type="journal article" date="2016" name="Proc. Natl. Acad. Sci. U.S.A.">
        <title>Lipid metabolic changes in an early divergent fungus govern the establishment of a mutualistic symbiosis with endobacteria.</title>
        <authorList>
            <person name="Lastovetsky O.A."/>
            <person name="Gaspar M.L."/>
            <person name="Mondo S.J."/>
            <person name="LaButti K.M."/>
            <person name="Sandor L."/>
            <person name="Grigoriev I.V."/>
            <person name="Henry S.A."/>
            <person name="Pawlowska T.E."/>
        </authorList>
    </citation>
    <scope>NUCLEOTIDE SEQUENCE [LARGE SCALE GENOMIC DNA]</scope>
    <source>
        <strain evidence="14 15">ATCC 11559</strain>
    </source>
</reference>
<dbReference type="InterPro" id="IPR013251">
    <property type="entry name" value="DASH_Spc19"/>
</dbReference>